<feature type="transmembrane region" description="Helical" evidence="6">
    <location>
        <begin position="35"/>
        <end position="55"/>
    </location>
</feature>
<evidence type="ECO:0000256" key="2">
    <source>
        <dbReference type="ARBA" id="ARBA00022448"/>
    </source>
</evidence>
<dbReference type="InterPro" id="IPR011701">
    <property type="entry name" value="MFS"/>
</dbReference>
<proteinExistence type="predicted"/>
<evidence type="ECO:0000313" key="9">
    <source>
        <dbReference type="Proteomes" id="UP000249873"/>
    </source>
</evidence>
<keyword evidence="5 6" id="KW-0472">Membrane</keyword>
<protein>
    <submittedName>
        <fullName evidence="8">MFS transporter</fullName>
    </submittedName>
</protein>
<dbReference type="Pfam" id="PF07690">
    <property type="entry name" value="MFS_1"/>
    <property type="match status" value="1"/>
</dbReference>
<keyword evidence="4 6" id="KW-1133">Transmembrane helix</keyword>
<feature type="transmembrane region" description="Helical" evidence="6">
    <location>
        <begin position="337"/>
        <end position="358"/>
    </location>
</feature>
<dbReference type="KEGG" id="als:DJ013_02960"/>
<dbReference type="InterPro" id="IPR020846">
    <property type="entry name" value="MFS_dom"/>
</dbReference>
<dbReference type="PANTHER" id="PTHR19432:SF35">
    <property type="entry name" value="SOLUTE CARRIER FAMILY 45 MEMBER 3 ISOFORM X1"/>
    <property type="match status" value="1"/>
</dbReference>
<feature type="transmembrane region" description="Helical" evidence="6">
    <location>
        <begin position="67"/>
        <end position="86"/>
    </location>
</feature>
<feature type="transmembrane region" description="Helical" evidence="6">
    <location>
        <begin position="279"/>
        <end position="301"/>
    </location>
</feature>
<dbReference type="OrthoDB" id="7584869at2"/>
<evidence type="ECO:0000256" key="5">
    <source>
        <dbReference type="ARBA" id="ARBA00023136"/>
    </source>
</evidence>
<keyword evidence="2" id="KW-0813">Transport</keyword>
<evidence type="ECO:0000256" key="1">
    <source>
        <dbReference type="ARBA" id="ARBA00004141"/>
    </source>
</evidence>
<dbReference type="GO" id="GO:0022857">
    <property type="term" value="F:transmembrane transporter activity"/>
    <property type="evidence" value="ECO:0007669"/>
    <property type="project" value="InterPro"/>
</dbReference>
<comment type="subcellular location">
    <subcellularLocation>
        <location evidence="1">Membrane</location>
        <topology evidence="1">Multi-pass membrane protein</topology>
    </subcellularLocation>
</comment>
<reference evidence="8 9" key="1">
    <citation type="submission" date="2018-05" db="EMBL/GenBank/DDBJ databases">
        <title>Complete genome sequence of Arcticibacterium luteifluviistationis SM1504T, a cytophagaceae bacterium isolated from Arctic surface seawater.</title>
        <authorList>
            <person name="Li Y."/>
            <person name="Qin Q.-L."/>
        </authorList>
    </citation>
    <scope>NUCLEOTIDE SEQUENCE [LARGE SCALE GENOMIC DNA]</scope>
    <source>
        <strain evidence="8 9">SM1504</strain>
    </source>
</reference>
<evidence type="ECO:0000259" key="7">
    <source>
        <dbReference type="PROSITE" id="PS50850"/>
    </source>
</evidence>
<feature type="transmembrane region" description="Helical" evidence="6">
    <location>
        <begin position="237"/>
        <end position="259"/>
    </location>
</feature>
<dbReference type="PANTHER" id="PTHR19432">
    <property type="entry name" value="SUGAR TRANSPORTER"/>
    <property type="match status" value="1"/>
</dbReference>
<gene>
    <name evidence="8" type="ORF">DJ013_02960</name>
</gene>
<dbReference type="InterPro" id="IPR036259">
    <property type="entry name" value="MFS_trans_sf"/>
</dbReference>
<feature type="transmembrane region" description="Helical" evidence="6">
    <location>
        <begin position="173"/>
        <end position="192"/>
    </location>
</feature>
<dbReference type="SUPFAM" id="SSF103473">
    <property type="entry name" value="MFS general substrate transporter"/>
    <property type="match status" value="1"/>
</dbReference>
<name>A0A2Z4GIP6_9BACT</name>
<dbReference type="Proteomes" id="UP000249873">
    <property type="component" value="Chromosome"/>
</dbReference>
<feature type="transmembrane region" description="Helical" evidence="6">
    <location>
        <begin position="370"/>
        <end position="390"/>
    </location>
</feature>
<keyword evidence="9" id="KW-1185">Reference proteome</keyword>
<dbReference type="EMBL" id="CP029480">
    <property type="protein sequence ID" value="AWW00774.1"/>
    <property type="molecule type" value="Genomic_DNA"/>
</dbReference>
<feature type="transmembrane region" description="Helical" evidence="6">
    <location>
        <begin position="92"/>
        <end position="112"/>
    </location>
</feature>
<feature type="transmembrane region" description="Helical" evidence="6">
    <location>
        <begin position="133"/>
        <end position="153"/>
    </location>
</feature>
<feature type="transmembrane region" description="Helical" evidence="6">
    <location>
        <begin position="402"/>
        <end position="424"/>
    </location>
</feature>
<feature type="transmembrane region" description="Helical" evidence="6">
    <location>
        <begin position="313"/>
        <end position="331"/>
    </location>
</feature>
<dbReference type="AlphaFoldDB" id="A0A2Z4GIP6"/>
<dbReference type="Gene3D" id="1.20.1250.20">
    <property type="entry name" value="MFS general substrate transporter like domains"/>
    <property type="match status" value="1"/>
</dbReference>
<keyword evidence="3 6" id="KW-0812">Transmembrane</keyword>
<feature type="domain" description="Major facilitator superfamily (MFS) profile" evidence="7">
    <location>
        <begin position="233"/>
        <end position="430"/>
    </location>
</feature>
<evidence type="ECO:0000256" key="6">
    <source>
        <dbReference type="SAM" id="Phobius"/>
    </source>
</evidence>
<dbReference type="GO" id="GO:0016020">
    <property type="term" value="C:membrane"/>
    <property type="evidence" value="ECO:0007669"/>
    <property type="project" value="UniProtKB-SubCell"/>
</dbReference>
<accession>A0A2Z4GIP6</accession>
<organism evidence="8 9">
    <name type="scientific">Arcticibacterium luteifluviistationis</name>
    <dbReference type="NCBI Taxonomy" id="1784714"/>
    <lineage>
        <taxon>Bacteria</taxon>
        <taxon>Pseudomonadati</taxon>
        <taxon>Bacteroidota</taxon>
        <taxon>Cytophagia</taxon>
        <taxon>Cytophagales</taxon>
        <taxon>Leadbetterellaceae</taxon>
        <taxon>Arcticibacterium</taxon>
    </lineage>
</organism>
<dbReference type="PROSITE" id="PS50850">
    <property type="entry name" value="MFS"/>
    <property type="match status" value="1"/>
</dbReference>
<evidence type="ECO:0000256" key="3">
    <source>
        <dbReference type="ARBA" id="ARBA00022692"/>
    </source>
</evidence>
<evidence type="ECO:0000313" key="8">
    <source>
        <dbReference type="EMBL" id="AWW00774.1"/>
    </source>
</evidence>
<sequence>MSIGFLGIQMGFALQNGNASRILLNFGADVEELSWFWIVAPLTGMVVQPIVGYFSDKTWTKLGRRRPFFLVGAIIASVGLLLMPNAHLFIKYLPALWVGAGFLMIMDASFNISMEPFRALVADKLNSAQRTQGYAIQTVVIGIGAVIGSWLPYALSNWFDITGSTVGGVASNVVWSFVIGAIILLGTIIWTVSKTSEYTPEEVAKFEDPEESEVLIESSLKSIFVDFKNMPKTMRQLGLVQFFSWFGLFSMWVFATPAIAQHTYGLAATDSSSPLFNEAADWVSVLFGFYNLVSAIYAFALPKIASTFGRKKTHAFSLICGAIGLVSIYFISNPNFLIISMVGIGIAWASILAMPYAILGGAIPPKKMGIYMGIFNFFITIPQIINALVGGPIMKNFFGSQAIYSLVLAGACFVLAAASTALVTDSDEIV</sequence>
<evidence type="ECO:0000256" key="4">
    <source>
        <dbReference type="ARBA" id="ARBA00022989"/>
    </source>
</evidence>